<dbReference type="AlphaFoldDB" id="A0A2T4GHF1"/>
<protein>
    <submittedName>
        <fullName evidence="1">Uncharacterized protein</fullName>
    </submittedName>
</protein>
<gene>
    <name evidence="1" type="ORF">FCULG_00009618</name>
</gene>
<evidence type="ECO:0000313" key="2">
    <source>
        <dbReference type="Proteomes" id="UP000241587"/>
    </source>
</evidence>
<name>A0A2T4GHF1_FUSCU</name>
<reference evidence="1 2" key="1">
    <citation type="submission" date="2018-02" db="EMBL/GenBank/DDBJ databases">
        <title>Fusarium culmorum secondary metabolites in fungal-bacterial-plant interactions.</title>
        <authorList>
            <person name="Schmidt R."/>
        </authorList>
    </citation>
    <scope>NUCLEOTIDE SEQUENCE [LARGE SCALE GENOMIC DNA]</scope>
    <source>
        <strain evidence="1 2">PV</strain>
    </source>
</reference>
<keyword evidence="2" id="KW-1185">Reference proteome</keyword>
<accession>A0A2T4GHF1</accession>
<sequence>MHMSVSSTRHIHILPFAAAFGFELGNITSNKGGHSSLNAQIAERKYVHPFEGKARKHLDGPFPETPHRNELFHDFFVRGIMKHLGAQFSTAKLLCEPFDVLGFTLR</sequence>
<comment type="caution">
    <text evidence="1">The sequence shown here is derived from an EMBL/GenBank/DDBJ whole genome shotgun (WGS) entry which is preliminary data.</text>
</comment>
<proteinExistence type="predicted"/>
<organism evidence="1 2">
    <name type="scientific">Fusarium culmorum</name>
    <dbReference type="NCBI Taxonomy" id="5516"/>
    <lineage>
        <taxon>Eukaryota</taxon>
        <taxon>Fungi</taxon>
        <taxon>Dikarya</taxon>
        <taxon>Ascomycota</taxon>
        <taxon>Pezizomycotina</taxon>
        <taxon>Sordariomycetes</taxon>
        <taxon>Hypocreomycetidae</taxon>
        <taxon>Hypocreales</taxon>
        <taxon>Nectriaceae</taxon>
        <taxon>Fusarium</taxon>
    </lineage>
</organism>
<dbReference type="EMBL" id="PVEM01000016">
    <property type="protein sequence ID" value="PTD03006.1"/>
    <property type="molecule type" value="Genomic_DNA"/>
</dbReference>
<dbReference type="Proteomes" id="UP000241587">
    <property type="component" value="Unassembled WGS sequence"/>
</dbReference>
<evidence type="ECO:0000313" key="1">
    <source>
        <dbReference type="EMBL" id="PTD03006.1"/>
    </source>
</evidence>